<keyword evidence="2 7" id="KW-0575">Peroxidase</keyword>
<evidence type="ECO:0000256" key="1">
    <source>
        <dbReference type="ARBA" id="ARBA00005329"/>
    </source>
</evidence>
<evidence type="ECO:0000256" key="6">
    <source>
        <dbReference type="ARBA" id="ARBA00023004"/>
    </source>
</evidence>
<keyword evidence="5 7" id="KW-0560">Oxidoreductase</keyword>
<dbReference type="InterPro" id="IPR024168">
    <property type="entry name" value="Catalase_SrpA-type_pred"/>
</dbReference>
<dbReference type="AlphaFoldDB" id="A0A9Y2IDE9"/>
<sequence>MTTELPASQLSVSIVDEIEQLKGTYPGYRRAHARGVCYDATFVPSGVAADLTTAAHLRGEPVRATVRFSHTDTNPHLPDAGTAVRGLAVKFHLPGGGNTDIVGVNLDRFIAATPEDFLALLKSAEPDPATGAPDLGKVQAHVGAHPSAGPGLFTASQLPTPVSYGTTTYWAIHAFFWRAADGSLRPVRYRWVPEAGDHVLAAGEGGDWSAEHLTEELGERLVRGPVEFTLKVQLGEPGDPTNDATLVWPEERTEITAGRLAITAEVTDQKHWNSQVFDPTLLTEGIELSDDPILAARSAIYAVSYDRRSHDR</sequence>
<keyword evidence="12" id="KW-1185">Reference proteome</keyword>
<feature type="domain" description="Catalase core" evidence="10">
    <location>
        <begin position="7"/>
        <end position="312"/>
    </location>
</feature>
<name>A0A9Y2IDE9_9PSEU</name>
<feature type="active site" evidence="8">
    <location>
        <position position="32"/>
    </location>
</feature>
<dbReference type="PIRSF" id="PIRSF000296">
    <property type="entry name" value="SrpA"/>
    <property type="match status" value="1"/>
</dbReference>
<reference evidence="11 12" key="1">
    <citation type="submission" date="2023-06" db="EMBL/GenBank/DDBJ databases">
        <authorList>
            <person name="Oyuntsetseg B."/>
            <person name="Kim S.B."/>
        </authorList>
    </citation>
    <scope>NUCLEOTIDE SEQUENCE [LARGE SCALE GENOMIC DNA]</scope>
    <source>
        <strain evidence="11 12">2-15</strain>
    </source>
</reference>
<accession>A0A9Y2IDE9</accession>
<evidence type="ECO:0000256" key="8">
    <source>
        <dbReference type="PIRSR" id="PIRSR000296-1"/>
    </source>
</evidence>
<dbReference type="GO" id="GO:0042744">
    <property type="term" value="P:hydrogen peroxide catabolic process"/>
    <property type="evidence" value="ECO:0007669"/>
    <property type="project" value="TreeGrafter"/>
</dbReference>
<feature type="binding site" description="axial binding residue" evidence="9">
    <location>
        <position position="301"/>
    </location>
    <ligand>
        <name>heme</name>
        <dbReference type="ChEBI" id="CHEBI:30413"/>
    </ligand>
    <ligandPart>
        <name>Fe</name>
        <dbReference type="ChEBI" id="CHEBI:18248"/>
    </ligandPart>
</feature>
<dbReference type="PROSITE" id="PS51402">
    <property type="entry name" value="CATALASE_3"/>
    <property type="match status" value="1"/>
</dbReference>
<dbReference type="GO" id="GO:0046872">
    <property type="term" value="F:metal ion binding"/>
    <property type="evidence" value="ECO:0007669"/>
    <property type="project" value="UniProtKB-KW"/>
</dbReference>
<evidence type="ECO:0000256" key="2">
    <source>
        <dbReference type="ARBA" id="ARBA00022559"/>
    </source>
</evidence>
<dbReference type="KEGG" id="acab:QRX50_33375"/>
<dbReference type="SMART" id="SM01060">
    <property type="entry name" value="Catalase"/>
    <property type="match status" value="1"/>
</dbReference>
<evidence type="ECO:0000256" key="5">
    <source>
        <dbReference type="ARBA" id="ARBA00023002"/>
    </source>
</evidence>
<dbReference type="GO" id="GO:0042542">
    <property type="term" value="P:response to hydrogen peroxide"/>
    <property type="evidence" value="ECO:0007669"/>
    <property type="project" value="TreeGrafter"/>
</dbReference>
<keyword evidence="6 7" id="KW-0408">Iron</keyword>
<dbReference type="GO" id="GO:0005737">
    <property type="term" value="C:cytoplasm"/>
    <property type="evidence" value="ECO:0007669"/>
    <property type="project" value="TreeGrafter"/>
</dbReference>
<dbReference type="Gene3D" id="2.40.180.10">
    <property type="entry name" value="Catalase core domain"/>
    <property type="match status" value="1"/>
</dbReference>
<dbReference type="RefSeq" id="WP_285967082.1">
    <property type="nucleotide sequence ID" value="NZ_CP127294.1"/>
</dbReference>
<evidence type="ECO:0000259" key="10">
    <source>
        <dbReference type="SMART" id="SM01060"/>
    </source>
</evidence>
<evidence type="ECO:0000313" key="11">
    <source>
        <dbReference type="EMBL" id="WIX76333.1"/>
    </source>
</evidence>
<dbReference type="EMBL" id="CP127294">
    <property type="protein sequence ID" value="WIX76333.1"/>
    <property type="molecule type" value="Genomic_DNA"/>
</dbReference>
<evidence type="ECO:0000256" key="7">
    <source>
        <dbReference type="PIRNR" id="PIRNR000296"/>
    </source>
</evidence>
<dbReference type="Gene3D" id="1.20.1280.120">
    <property type="match status" value="1"/>
</dbReference>
<dbReference type="SUPFAM" id="SSF56634">
    <property type="entry name" value="Heme-dependent catalase-like"/>
    <property type="match status" value="1"/>
</dbReference>
<comment type="similarity">
    <text evidence="1 7">Belongs to the catalase family.</text>
</comment>
<evidence type="ECO:0000256" key="3">
    <source>
        <dbReference type="ARBA" id="ARBA00022617"/>
    </source>
</evidence>
<proteinExistence type="inferred from homology"/>
<dbReference type="PANTHER" id="PTHR11465">
    <property type="entry name" value="CATALASE"/>
    <property type="match status" value="1"/>
</dbReference>
<dbReference type="CDD" id="cd08153">
    <property type="entry name" value="srpA_like"/>
    <property type="match status" value="1"/>
</dbReference>
<dbReference type="PANTHER" id="PTHR11465:SF9">
    <property type="entry name" value="CATALASE"/>
    <property type="match status" value="1"/>
</dbReference>
<comment type="function">
    <text evidence="7">Has an organic peroxide-dependent peroxidase activity.</text>
</comment>
<comment type="cofactor">
    <cofactor evidence="7">
        <name>heme</name>
        <dbReference type="ChEBI" id="CHEBI:30413"/>
    </cofactor>
</comment>
<dbReference type="Proteomes" id="UP001236014">
    <property type="component" value="Chromosome"/>
</dbReference>
<evidence type="ECO:0000256" key="9">
    <source>
        <dbReference type="PIRSR" id="PIRSR000296-2"/>
    </source>
</evidence>
<dbReference type="InterPro" id="IPR020835">
    <property type="entry name" value="Catalase_sf"/>
</dbReference>
<dbReference type="InterPro" id="IPR011614">
    <property type="entry name" value="Catalase_core"/>
</dbReference>
<gene>
    <name evidence="11" type="ORF">QRX50_33375</name>
</gene>
<keyword evidence="3 7" id="KW-0349">Heme</keyword>
<evidence type="ECO:0000313" key="12">
    <source>
        <dbReference type="Proteomes" id="UP001236014"/>
    </source>
</evidence>
<dbReference type="Pfam" id="PF00199">
    <property type="entry name" value="Catalase"/>
    <property type="match status" value="1"/>
</dbReference>
<organism evidence="11 12">
    <name type="scientific">Amycolatopsis carbonis</name>
    <dbReference type="NCBI Taxonomy" id="715471"/>
    <lineage>
        <taxon>Bacteria</taxon>
        <taxon>Bacillati</taxon>
        <taxon>Actinomycetota</taxon>
        <taxon>Actinomycetes</taxon>
        <taxon>Pseudonocardiales</taxon>
        <taxon>Pseudonocardiaceae</taxon>
        <taxon>Amycolatopsis</taxon>
    </lineage>
</organism>
<dbReference type="GO" id="GO:0020037">
    <property type="term" value="F:heme binding"/>
    <property type="evidence" value="ECO:0007669"/>
    <property type="project" value="InterPro"/>
</dbReference>
<dbReference type="GO" id="GO:0004096">
    <property type="term" value="F:catalase activity"/>
    <property type="evidence" value="ECO:0007669"/>
    <property type="project" value="InterPro"/>
</dbReference>
<dbReference type="InterPro" id="IPR018028">
    <property type="entry name" value="Catalase"/>
</dbReference>
<dbReference type="EC" id="1.11.1.-" evidence="7"/>
<keyword evidence="4 7" id="KW-0479">Metal-binding</keyword>
<protein>
    <recommendedName>
        <fullName evidence="7">Catalase-related peroxidase</fullName>
        <ecNumber evidence="7">1.11.1.-</ecNumber>
    </recommendedName>
</protein>
<evidence type="ECO:0000256" key="4">
    <source>
        <dbReference type="ARBA" id="ARBA00022723"/>
    </source>
</evidence>